<evidence type="ECO:0000259" key="1">
    <source>
        <dbReference type="Pfam" id="PF06172"/>
    </source>
</evidence>
<reference evidence="2 3" key="2">
    <citation type="submission" date="2019-09" db="EMBL/GenBank/DDBJ databases">
        <title>Complete Genome Sequence and Methylome Analysis of free living Spirochaetas.</title>
        <authorList>
            <person name="Leshcheva N."/>
            <person name="Mikheeva N."/>
        </authorList>
    </citation>
    <scope>NUCLEOTIDE SEQUENCE [LARGE SCALE GENOMIC DNA]</scope>
    <source>
        <strain evidence="2 3">P</strain>
    </source>
</reference>
<dbReference type="InterPro" id="IPR009327">
    <property type="entry name" value="Cupin_DUF985"/>
</dbReference>
<proteinExistence type="predicted"/>
<dbReference type="OrthoDB" id="9798288at2"/>
<reference evidence="2 3" key="1">
    <citation type="submission" date="2019-02" db="EMBL/GenBank/DDBJ databases">
        <authorList>
            <person name="Fomenkov A."/>
            <person name="Dubinina G."/>
            <person name="Grabovich M."/>
            <person name="Vincze T."/>
            <person name="Roberts R.J."/>
        </authorList>
    </citation>
    <scope>NUCLEOTIDE SEQUENCE [LARGE SCALE GENOMIC DNA]</scope>
    <source>
        <strain evidence="2 3">P</strain>
    </source>
</reference>
<accession>A0A5C1QI91</accession>
<protein>
    <submittedName>
        <fullName evidence="2">Cupin domain-containing protein</fullName>
    </submittedName>
</protein>
<dbReference type="AlphaFoldDB" id="A0A5C1QI91"/>
<dbReference type="Proteomes" id="UP000323824">
    <property type="component" value="Chromosome"/>
</dbReference>
<dbReference type="CDD" id="cd06121">
    <property type="entry name" value="cupin_YML079wp"/>
    <property type="match status" value="1"/>
</dbReference>
<name>A0A5C1QI91_9SPIO</name>
<dbReference type="PANTHER" id="PTHR33387">
    <property type="entry name" value="RMLC-LIKE JELLY ROLL FOLD PROTEIN"/>
    <property type="match status" value="1"/>
</dbReference>
<dbReference type="KEGG" id="sper:EW093_15080"/>
<dbReference type="PANTHER" id="PTHR33387:SF3">
    <property type="entry name" value="DUF985 DOMAIN-CONTAINING PROTEIN"/>
    <property type="match status" value="1"/>
</dbReference>
<evidence type="ECO:0000313" key="3">
    <source>
        <dbReference type="Proteomes" id="UP000323824"/>
    </source>
</evidence>
<dbReference type="InterPro" id="IPR039935">
    <property type="entry name" value="YML079W-like"/>
</dbReference>
<dbReference type="SUPFAM" id="SSF51182">
    <property type="entry name" value="RmlC-like cupins"/>
    <property type="match status" value="1"/>
</dbReference>
<organism evidence="2 3">
    <name type="scientific">Thiospirochaeta perfilievii</name>
    <dbReference type="NCBI Taxonomy" id="252967"/>
    <lineage>
        <taxon>Bacteria</taxon>
        <taxon>Pseudomonadati</taxon>
        <taxon>Spirochaetota</taxon>
        <taxon>Spirochaetia</taxon>
        <taxon>Spirochaetales</taxon>
        <taxon>Spirochaetaceae</taxon>
        <taxon>Thiospirochaeta</taxon>
    </lineage>
</organism>
<sequence length="166" mass="18893">MNIDRENIIKKLSLTAHPEGGYYSQTYRSPITLNGRDFGLERSEYRALSSSIYFMLNDMEVSHFHRLKSDEVWYFHGGEPLTIVMIDNSGKLSEITLGLDVNKNEYPQVIVPAGTIFGSYIKSGKGVSLVGCMVSFGFDFMDFELFKSKELIKLYPEHSTIIEKLT</sequence>
<dbReference type="InterPro" id="IPR011051">
    <property type="entry name" value="RmlC_Cupin_sf"/>
</dbReference>
<gene>
    <name evidence="2" type="ORF">EW093_15080</name>
</gene>
<keyword evidence="3" id="KW-1185">Reference proteome</keyword>
<dbReference type="Pfam" id="PF06172">
    <property type="entry name" value="Cupin_5"/>
    <property type="match status" value="1"/>
</dbReference>
<dbReference type="Gene3D" id="2.60.120.10">
    <property type="entry name" value="Jelly Rolls"/>
    <property type="match status" value="1"/>
</dbReference>
<dbReference type="EMBL" id="CP035807">
    <property type="protein sequence ID" value="QEN05962.1"/>
    <property type="molecule type" value="Genomic_DNA"/>
</dbReference>
<dbReference type="InterPro" id="IPR014710">
    <property type="entry name" value="RmlC-like_jellyroll"/>
</dbReference>
<feature type="domain" description="DUF985" evidence="1">
    <location>
        <begin position="7"/>
        <end position="145"/>
    </location>
</feature>
<dbReference type="RefSeq" id="WP_149569196.1">
    <property type="nucleotide sequence ID" value="NZ_CP035807.1"/>
</dbReference>
<evidence type="ECO:0000313" key="2">
    <source>
        <dbReference type="EMBL" id="QEN05962.1"/>
    </source>
</evidence>